<organism evidence="2 3">
    <name type="scientific">Gloeocapsopsis crepidinum LEGE 06123</name>
    <dbReference type="NCBI Taxonomy" id="588587"/>
    <lineage>
        <taxon>Bacteria</taxon>
        <taxon>Bacillati</taxon>
        <taxon>Cyanobacteriota</taxon>
        <taxon>Cyanophyceae</taxon>
        <taxon>Oscillatoriophycideae</taxon>
        <taxon>Chroococcales</taxon>
        <taxon>Chroococcaceae</taxon>
        <taxon>Gloeocapsopsis</taxon>
    </lineage>
</organism>
<dbReference type="Proteomes" id="UP000651156">
    <property type="component" value="Unassembled WGS sequence"/>
</dbReference>
<dbReference type="RefSeq" id="WP_193934892.1">
    <property type="nucleotide sequence ID" value="NZ_CAWPMZ010000001.1"/>
</dbReference>
<accession>A0ABR9UYX2</accession>
<name>A0ABR9UYX2_9CHRO</name>
<evidence type="ECO:0000259" key="1">
    <source>
        <dbReference type="Pfam" id="PF04909"/>
    </source>
</evidence>
<keyword evidence="3" id="KW-1185">Reference proteome</keyword>
<feature type="domain" description="Amidohydrolase-related" evidence="1">
    <location>
        <begin position="148"/>
        <end position="310"/>
    </location>
</feature>
<proteinExistence type="predicted"/>
<comment type="caution">
    <text evidence="2">The sequence shown here is derived from an EMBL/GenBank/DDBJ whole genome shotgun (WGS) entry which is preliminary data.</text>
</comment>
<evidence type="ECO:0000313" key="3">
    <source>
        <dbReference type="Proteomes" id="UP000651156"/>
    </source>
</evidence>
<dbReference type="InterPro" id="IPR006680">
    <property type="entry name" value="Amidohydro-rel"/>
</dbReference>
<dbReference type="InterPro" id="IPR032466">
    <property type="entry name" value="Metal_Hydrolase"/>
</dbReference>
<dbReference type="EMBL" id="JADEWN010000100">
    <property type="protein sequence ID" value="MBE9193512.1"/>
    <property type="molecule type" value="Genomic_DNA"/>
</dbReference>
<gene>
    <name evidence="2" type="ORF">IQ230_24885</name>
</gene>
<evidence type="ECO:0000313" key="2">
    <source>
        <dbReference type="EMBL" id="MBE9193512.1"/>
    </source>
</evidence>
<dbReference type="Pfam" id="PF04909">
    <property type="entry name" value="Amidohydro_2"/>
    <property type="match status" value="1"/>
</dbReference>
<sequence length="316" mass="36613">MFDSHSCKYNIFDAHLHGVNFIQQTDGFNALLQEMDKARIEKCVVFGLPVVKQWSEWENEEPTYYLADESRCYYYSLTDAIIARAYMDLNTEDQNRIIPLICGFSPVDRYAIKHIERMTSLYPGIFKGIGEILCRHDDLSNLTYGQPARINHKALFPIFDFAAQYQLSVLVHQNATSIGRSNQLTYTDEVIEMLDRFPNTRLVWAHCGVSRRVKIEKLHEVIDRLLCKYNNLYVDYSWLVFDNYICPDGKPDPNWIEMTEKHSDRICIGSDIFGHFESLAEGLARYTPFLDCLSKETCDRVCMLTAEKLYASASTI</sequence>
<protein>
    <submittedName>
        <fullName evidence="2">Amidohydrolase family protein</fullName>
    </submittedName>
</protein>
<dbReference type="SUPFAM" id="SSF51556">
    <property type="entry name" value="Metallo-dependent hydrolases"/>
    <property type="match status" value="1"/>
</dbReference>
<reference evidence="2 3" key="1">
    <citation type="submission" date="2020-10" db="EMBL/GenBank/DDBJ databases">
        <authorList>
            <person name="Castelo-Branco R."/>
            <person name="Eusebio N."/>
            <person name="Adriana R."/>
            <person name="Vieira A."/>
            <person name="Brugerolle De Fraissinette N."/>
            <person name="Rezende De Castro R."/>
            <person name="Schneider M.P."/>
            <person name="Vasconcelos V."/>
            <person name="Leao P.N."/>
        </authorList>
    </citation>
    <scope>NUCLEOTIDE SEQUENCE [LARGE SCALE GENOMIC DNA]</scope>
    <source>
        <strain evidence="2 3">LEGE 06123</strain>
    </source>
</reference>
<dbReference type="Gene3D" id="3.20.20.140">
    <property type="entry name" value="Metal-dependent hydrolases"/>
    <property type="match status" value="1"/>
</dbReference>